<dbReference type="Gene3D" id="3.20.20.190">
    <property type="entry name" value="Phosphatidylinositol (PI) phosphodiesterase"/>
    <property type="match status" value="1"/>
</dbReference>
<accession>A0A1M6UL95</accession>
<dbReference type="Pfam" id="PF03009">
    <property type="entry name" value="GDPD"/>
    <property type="match status" value="1"/>
</dbReference>
<dbReference type="EMBL" id="FRBC01000013">
    <property type="protein sequence ID" value="SHK69939.1"/>
    <property type="molecule type" value="Genomic_DNA"/>
</dbReference>
<dbReference type="InterPro" id="IPR030395">
    <property type="entry name" value="GP_PDE_dom"/>
</dbReference>
<dbReference type="AlphaFoldDB" id="A0A1M6UL95"/>
<dbReference type="SUPFAM" id="SSF51695">
    <property type="entry name" value="PLC-like phosphodiesterases"/>
    <property type="match status" value="1"/>
</dbReference>
<proteinExistence type="predicted"/>
<dbReference type="PANTHER" id="PTHR46211:SF1">
    <property type="entry name" value="GLYCEROPHOSPHODIESTER PHOSPHODIESTERASE, CYTOPLASMIC"/>
    <property type="match status" value="1"/>
</dbReference>
<dbReference type="CDD" id="cd08563">
    <property type="entry name" value="GDPD_TtGDE_like"/>
    <property type="match status" value="1"/>
</dbReference>
<sequence>MSDVKIWAHRGAGGWDKQYAPENTMMAFEKAIEMGADGIELDVQFSKDGEIVICHDETIDRTSNGVGAVRAYTLKELKQFNFCSVHSEFGFVEIPTLREVLDFMQDKDFQLNIELKTSNYDYPGLEEAASKLVKEYGLNDRVIYSSFGYASLKKLRQCDKDAQIAILCSTDFVLQEDIEALQAIAIHPWEQLVTAENVKKWHDWGVKVNTWAVNRPERIRELIAMGIDAFITDCPDRGRKAVEG</sequence>
<dbReference type="PROSITE" id="PS50007">
    <property type="entry name" value="PIPLC_X_DOMAIN"/>
    <property type="match status" value="1"/>
</dbReference>
<dbReference type="InterPro" id="IPR017946">
    <property type="entry name" value="PLC-like_Pdiesterase_TIM-brl"/>
</dbReference>
<dbReference type="Proteomes" id="UP000184263">
    <property type="component" value="Unassembled WGS sequence"/>
</dbReference>
<dbReference type="OrthoDB" id="384721at2"/>
<dbReference type="RefSeq" id="WP_073089788.1">
    <property type="nucleotide sequence ID" value="NZ_FRBC01000013.1"/>
</dbReference>
<protein>
    <submittedName>
        <fullName evidence="2">Glycerophosphoryl diester phosphodiesterase</fullName>
    </submittedName>
</protein>
<feature type="domain" description="GP-PDE" evidence="1">
    <location>
        <begin position="4"/>
        <end position="242"/>
    </location>
</feature>
<evidence type="ECO:0000259" key="1">
    <source>
        <dbReference type="PROSITE" id="PS51704"/>
    </source>
</evidence>
<organism evidence="2 3">
    <name type="scientific">Selenomonas ruminantium</name>
    <dbReference type="NCBI Taxonomy" id="971"/>
    <lineage>
        <taxon>Bacteria</taxon>
        <taxon>Bacillati</taxon>
        <taxon>Bacillota</taxon>
        <taxon>Negativicutes</taxon>
        <taxon>Selenomonadales</taxon>
        <taxon>Selenomonadaceae</taxon>
        <taxon>Selenomonas</taxon>
    </lineage>
</organism>
<dbReference type="GO" id="GO:0006629">
    <property type="term" value="P:lipid metabolic process"/>
    <property type="evidence" value="ECO:0007669"/>
    <property type="project" value="InterPro"/>
</dbReference>
<evidence type="ECO:0000313" key="3">
    <source>
        <dbReference type="Proteomes" id="UP000184263"/>
    </source>
</evidence>
<gene>
    <name evidence="2" type="ORF">SAMN05216582_11321</name>
</gene>
<dbReference type="GO" id="GO:0008081">
    <property type="term" value="F:phosphoric diester hydrolase activity"/>
    <property type="evidence" value="ECO:0007669"/>
    <property type="project" value="InterPro"/>
</dbReference>
<name>A0A1M6UL95_SELRU</name>
<dbReference type="PROSITE" id="PS51704">
    <property type="entry name" value="GP_PDE"/>
    <property type="match status" value="1"/>
</dbReference>
<evidence type="ECO:0000313" key="2">
    <source>
        <dbReference type="EMBL" id="SHK69939.1"/>
    </source>
</evidence>
<reference evidence="2 3" key="1">
    <citation type="submission" date="2016-11" db="EMBL/GenBank/DDBJ databases">
        <authorList>
            <person name="Jaros S."/>
            <person name="Januszkiewicz K."/>
            <person name="Wedrychowicz H."/>
        </authorList>
    </citation>
    <scope>NUCLEOTIDE SEQUENCE [LARGE SCALE GENOMIC DNA]</scope>
    <source>
        <strain evidence="2 3">HD4</strain>
    </source>
</reference>
<dbReference type="PANTHER" id="PTHR46211">
    <property type="entry name" value="GLYCEROPHOSPHORYL DIESTER PHOSPHODIESTERASE"/>
    <property type="match status" value="1"/>
</dbReference>